<accession>A0A402A5T7</accession>
<keyword evidence="4 8" id="KW-0812">Transmembrane</keyword>
<keyword evidence="3" id="KW-0808">Transferase</keyword>
<feature type="transmembrane region" description="Helical" evidence="8">
    <location>
        <begin position="460"/>
        <end position="484"/>
    </location>
</feature>
<evidence type="ECO:0008006" key="11">
    <source>
        <dbReference type="Google" id="ProtNLM"/>
    </source>
</evidence>
<dbReference type="Gene3D" id="3.90.550.10">
    <property type="entry name" value="Spore Coat Polysaccharide Biosynthesis Protein SpsA, Chain A"/>
    <property type="match status" value="1"/>
</dbReference>
<dbReference type="RefSeq" id="WP_218028977.1">
    <property type="nucleotide sequence ID" value="NZ_BIFR01000002.1"/>
</dbReference>
<dbReference type="Pfam" id="PF13641">
    <property type="entry name" value="Glyco_tranf_2_3"/>
    <property type="match status" value="1"/>
</dbReference>
<feature type="transmembrane region" description="Helical" evidence="8">
    <location>
        <begin position="106"/>
        <end position="125"/>
    </location>
</feature>
<dbReference type="InterPro" id="IPR050321">
    <property type="entry name" value="Glycosyltr_2/OpgH_subfam"/>
</dbReference>
<feature type="transmembrane region" description="Helical" evidence="8">
    <location>
        <begin position="437"/>
        <end position="454"/>
    </location>
</feature>
<evidence type="ECO:0000256" key="1">
    <source>
        <dbReference type="ARBA" id="ARBA00004141"/>
    </source>
</evidence>
<dbReference type="InterPro" id="IPR029044">
    <property type="entry name" value="Nucleotide-diphossugar_trans"/>
</dbReference>
<name>A0A402A5T7_9CHLR</name>
<feature type="transmembrane region" description="Helical" evidence="8">
    <location>
        <begin position="496"/>
        <end position="512"/>
    </location>
</feature>
<dbReference type="PANTHER" id="PTHR43867">
    <property type="entry name" value="CELLULOSE SYNTHASE CATALYTIC SUBUNIT A [UDP-FORMING]"/>
    <property type="match status" value="1"/>
</dbReference>
<feature type="transmembrane region" description="Helical" evidence="8">
    <location>
        <begin position="137"/>
        <end position="161"/>
    </location>
</feature>
<feature type="compositionally biased region" description="Polar residues" evidence="7">
    <location>
        <begin position="1"/>
        <end position="23"/>
    </location>
</feature>
<evidence type="ECO:0000313" key="10">
    <source>
        <dbReference type="Proteomes" id="UP000287352"/>
    </source>
</evidence>
<evidence type="ECO:0000256" key="4">
    <source>
        <dbReference type="ARBA" id="ARBA00022692"/>
    </source>
</evidence>
<evidence type="ECO:0000256" key="3">
    <source>
        <dbReference type="ARBA" id="ARBA00022679"/>
    </source>
</evidence>
<dbReference type="GO" id="GO:0016020">
    <property type="term" value="C:membrane"/>
    <property type="evidence" value="ECO:0007669"/>
    <property type="project" value="UniProtKB-SubCell"/>
</dbReference>
<gene>
    <name evidence="9" type="ORF">KTT_43570</name>
</gene>
<evidence type="ECO:0000256" key="5">
    <source>
        <dbReference type="ARBA" id="ARBA00022989"/>
    </source>
</evidence>
<feature type="region of interest" description="Disordered" evidence="7">
    <location>
        <begin position="1"/>
        <end position="41"/>
    </location>
</feature>
<keyword evidence="10" id="KW-1185">Reference proteome</keyword>
<evidence type="ECO:0000256" key="7">
    <source>
        <dbReference type="SAM" id="MobiDB-lite"/>
    </source>
</evidence>
<protein>
    <recommendedName>
        <fullName evidence="11">Glycosyl transferase</fullName>
    </recommendedName>
</protein>
<dbReference type="EMBL" id="BIFR01000002">
    <property type="protein sequence ID" value="GCE14498.1"/>
    <property type="molecule type" value="Genomic_DNA"/>
</dbReference>
<comment type="subcellular location">
    <subcellularLocation>
        <location evidence="1">Membrane</location>
        <topology evidence="1">Multi-pass membrane protein</topology>
    </subcellularLocation>
</comment>
<comment type="caution">
    <text evidence="9">The sequence shown here is derived from an EMBL/GenBank/DDBJ whole genome shotgun (WGS) entry which is preliminary data.</text>
</comment>
<sequence>MRPPLLNSSQQEKTQANPIQQQDAVARTQGVETHPIEVSQQPTAANPRIPYYAPPVGYIKFQNNALRQNQTIAPGIEMVRASTPLIKQVEATAPEKAKKPSPIINLLRAALPPILAFAIPFAIYYTLALYGIDISHIMYFIVMLSLLGTAYLIGVEALVALRIDNPPLEPVMAYPPASAIIAAYLPNEAATIVETVNVILNTIHYPAPFQLILAYNTPRDMPVEYELQAIAQRDSRLHLLRVQNSTSKAQNVNRALDDVTGDFVGVFDADHHPAPNSFTRAWRWLTQGYDVVQGHCVIRNGESSWVARLVAVDFEVIYALGHPGRTRMHGFGVFGGSNGYWRTGLLRQTGMRHSMLTEDIDSSLRVVQQGYKIAYDPMIISRELAPETLGALWNQRMRWAQGWFQVSLKHFIPALRSPYLSIKQKLGMIHLLFWRELYMWLSIQIIPILTFQALHGTIEWFYPPFLFSSFITLCVGPVQILLAYIAAAPDIKQHRSWFISYGLYSLLFFTAWKNHISRVAHLKEAFGEREWKVTPRTSAPQAKGN</sequence>
<dbReference type="GO" id="GO:0016757">
    <property type="term" value="F:glycosyltransferase activity"/>
    <property type="evidence" value="ECO:0007669"/>
    <property type="project" value="UniProtKB-KW"/>
</dbReference>
<evidence type="ECO:0000313" key="9">
    <source>
        <dbReference type="EMBL" id="GCE14498.1"/>
    </source>
</evidence>
<keyword evidence="2" id="KW-0328">Glycosyltransferase</keyword>
<reference evidence="10" key="1">
    <citation type="submission" date="2018-12" db="EMBL/GenBank/DDBJ databases">
        <title>Tengunoibacter tsumagoiensis gen. nov., sp. nov., Dictyobacter kobayashii sp. nov., D. alpinus sp. nov., and D. joshuensis sp. nov. and description of Dictyobacteraceae fam. nov. within the order Ktedonobacterales isolated from Tengu-no-mugimeshi.</title>
        <authorList>
            <person name="Wang C.M."/>
            <person name="Zheng Y."/>
            <person name="Sakai Y."/>
            <person name="Toyoda A."/>
            <person name="Minakuchi Y."/>
            <person name="Abe K."/>
            <person name="Yokota A."/>
            <person name="Yabe S."/>
        </authorList>
    </citation>
    <scope>NUCLEOTIDE SEQUENCE [LARGE SCALE GENOMIC DNA]</scope>
    <source>
        <strain evidence="10">Uno3</strain>
    </source>
</reference>
<proteinExistence type="predicted"/>
<keyword evidence="5 8" id="KW-1133">Transmembrane helix</keyword>
<dbReference type="Proteomes" id="UP000287352">
    <property type="component" value="Unassembled WGS sequence"/>
</dbReference>
<dbReference type="AlphaFoldDB" id="A0A402A5T7"/>
<evidence type="ECO:0000256" key="2">
    <source>
        <dbReference type="ARBA" id="ARBA00022676"/>
    </source>
</evidence>
<evidence type="ECO:0000256" key="6">
    <source>
        <dbReference type="ARBA" id="ARBA00023136"/>
    </source>
</evidence>
<dbReference type="PANTHER" id="PTHR43867:SF2">
    <property type="entry name" value="CELLULOSE SYNTHASE CATALYTIC SUBUNIT A [UDP-FORMING]"/>
    <property type="match status" value="1"/>
</dbReference>
<evidence type="ECO:0000256" key="8">
    <source>
        <dbReference type="SAM" id="Phobius"/>
    </source>
</evidence>
<dbReference type="SUPFAM" id="SSF53448">
    <property type="entry name" value="Nucleotide-diphospho-sugar transferases"/>
    <property type="match status" value="1"/>
</dbReference>
<keyword evidence="6 8" id="KW-0472">Membrane</keyword>
<dbReference type="CDD" id="cd06423">
    <property type="entry name" value="CESA_like"/>
    <property type="match status" value="1"/>
</dbReference>
<organism evidence="9 10">
    <name type="scientific">Tengunoibacter tsumagoiensis</name>
    <dbReference type="NCBI Taxonomy" id="2014871"/>
    <lineage>
        <taxon>Bacteria</taxon>
        <taxon>Bacillati</taxon>
        <taxon>Chloroflexota</taxon>
        <taxon>Ktedonobacteria</taxon>
        <taxon>Ktedonobacterales</taxon>
        <taxon>Dictyobacteraceae</taxon>
        <taxon>Tengunoibacter</taxon>
    </lineage>
</organism>